<comment type="caution">
    <text evidence="1">The sequence shown here is derived from an EMBL/GenBank/DDBJ whole genome shotgun (WGS) entry which is preliminary data.</text>
</comment>
<name>A0A7J8A817_PIPKU</name>
<dbReference type="EMBL" id="JACAGB010000002">
    <property type="protein sequence ID" value="KAF6382643.1"/>
    <property type="molecule type" value="Genomic_DNA"/>
</dbReference>
<reference evidence="1 2" key="1">
    <citation type="journal article" date="2020" name="Nature">
        <title>Six reference-quality genomes reveal evolution of bat adaptations.</title>
        <authorList>
            <person name="Jebb D."/>
            <person name="Huang Z."/>
            <person name="Pippel M."/>
            <person name="Hughes G.M."/>
            <person name="Lavrichenko K."/>
            <person name="Devanna P."/>
            <person name="Winkler S."/>
            <person name="Jermiin L.S."/>
            <person name="Skirmuntt E.C."/>
            <person name="Katzourakis A."/>
            <person name="Burkitt-Gray L."/>
            <person name="Ray D.A."/>
            <person name="Sullivan K.A.M."/>
            <person name="Roscito J.G."/>
            <person name="Kirilenko B.M."/>
            <person name="Davalos L.M."/>
            <person name="Corthals A.P."/>
            <person name="Power M.L."/>
            <person name="Jones G."/>
            <person name="Ransome R.D."/>
            <person name="Dechmann D.K.N."/>
            <person name="Locatelli A.G."/>
            <person name="Puechmaille S.J."/>
            <person name="Fedrigo O."/>
            <person name="Jarvis E.D."/>
            <person name="Hiller M."/>
            <person name="Vernes S.C."/>
            <person name="Myers E.W."/>
            <person name="Teeling E.C."/>
        </authorList>
    </citation>
    <scope>NUCLEOTIDE SEQUENCE [LARGE SCALE GENOMIC DNA]</scope>
    <source>
        <strain evidence="1">MPipKuh1</strain>
        <tissue evidence="1">Flight muscle</tissue>
    </source>
</reference>
<organism evidence="1 2">
    <name type="scientific">Pipistrellus kuhlii</name>
    <name type="common">Kuhl's pipistrelle</name>
    <dbReference type="NCBI Taxonomy" id="59472"/>
    <lineage>
        <taxon>Eukaryota</taxon>
        <taxon>Metazoa</taxon>
        <taxon>Chordata</taxon>
        <taxon>Craniata</taxon>
        <taxon>Vertebrata</taxon>
        <taxon>Euteleostomi</taxon>
        <taxon>Mammalia</taxon>
        <taxon>Eutheria</taxon>
        <taxon>Laurasiatheria</taxon>
        <taxon>Chiroptera</taxon>
        <taxon>Yangochiroptera</taxon>
        <taxon>Vespertilionidae</taxon>
        <taxon>Pipistrellus</taxon>
    </lineage>
</organism>
<protein>
    <submittedName>
        <fullName evidence="1">Uncharacterized protein</fullName>
    </submittedName>
</protein>
<dbReference type="AlphaFoldDB" id="A0A7J8A817"/>
<proteinExistence type="predicted"/>
<gene>
    <name evidence="1" type="ORF">mPipKuh1_008995</name>
</gene>
<dbReference type="Proteomes" id="UP000558488">
    <property type="component" value="Unassembled WGS sequence"/>
</dbReference>
<accession>A0A7J8A817</accession>
<keyword evidence="2" id="KW-1185">Reference proteome</keyword>
<evidence type="ECO:0000313" key="2">
    <source>
        <dbReference type="Proteomes" id="UP000558488"/>
    </source>
</evidence>
<evidence type="ECO:0000313" key="1">
    <source>
        <dbReference type="EMBL" id="KAF6382643.1"/>
    </source>
</evidence>
<sequence>MYLCLGLLDCYTFSLTITIKHTGGHGTVLKSFACQRLGPANSDHFRKPSIVILSGHFQECEIMRCWKGGLRSERIQLREDDTNPNISQHFEIGRVCLWCPSSPFIAFRIHTAGHLMMGFHISGQWRFCFGC</sequence>